<gene>
    <name evidence="1" type="ORF">G3T38_15580</name>
</gene>
<proteinExistence type="predicted"/>
<evidence type="ECO:0000313" key="2">
    <source>
        <dbReference type="Proteomes" id="UP000468687"/>
    </source>
</evidence>
<name>A0A6P0HM79_9ACTN</name>
<dbReference type="AlphaFoldDB" id="A0A6P0HM79"/>
<dbReference type="Proteomes" id="UP000468687">
    <property type="component" value="Unassembled WGS sequence"/>
</dbReference>
<comment type="caution">
    <text evidence="1">The sequence shown here is derived from an EMBL/GenBank/DDBJ whole genome shotgun (WGS) entry which is preliminary data.</text>
</comment>
<reference evidence="1 2" key="1">
    <citation type="journal article" date="2014" name="Int. J. Syst. Evol. Microbiol.">
        <title>Nocardioides zeae sp. nov., isolated from the stem of Zea mays.</title>
        <authorList>
            <person name="Glaeser S.P."/>
            <person name="McInroy J.A."/>
            <person name="Busse H.J."/>
            <person name="Kampfer P."/>
        </authorList>
    </citation>
    <scope>NUCLEOTIDE SEQUENCE [LARGE SCALE GENOMIC DNA]</scope>
    <source>
        <strain evidence="1 2">JCM 30728</strain>
    </source>
</reference>
<protein>
    <submittedName>
        <fullName evidence="1">Uncharacterized protein</fullName>
    </submittedName>
</protein>
<organism evidence="1 2">
    <name type="scientific">Nocardioides zeae</name>
    <dbReference type="NCBI Taxonomy" id="1457234"/>
    <lineage>
        <taxon>Bacteria</taxon>
        <taxon>Bacillati</taxon>
        <taxon>Actinomycetota</taxon>
        <taxon>Actinomycetes</taxon>
        <taxon>Propionibacteriales</taxon>
        <taxon>Nocardioidaceae</taxon>
        <taxon>Nocardioides</taxon>
    </lineage>
</organism>
<keyword evidence="2" id="KW-1185">Reference proteome</keyword>
<dbReference type="RefSeq" id="WP_163773239.1">
    <property type="nucleotide sequence ID" value="NZ_JAAGXA010000011.1"/>
</dbReference>
<dbReference type="EMBL" id="JAAGXA010000011">
    <property type="protein sequence ID" value="NEN79696.1"/>
    <property type="molecule type" value="Genomic_DNA"/>
</dbReference>
<accession>A0A6P0HM79</accession>
<sequence>MTTPTPTSVTTSQNRNAEMQLLNEELARAQSAELLREAEQRHQVQRLLAARRLSLRAEAAAQQVRLKLARSL</sequence>
<evidence type="ECO:0000313" key="1">
    <source>
        <dbReference type="EMBL" id="NEN79696.1"/>
    </source>
</evidence>